<evidence type="ECO:0000256" key="1">
    <source>
        <dbReference type="SAM" id="Phobius"/>
    </source>
</evidence>
<keyword evidence="1" id="KW-0812">Transmembrane</keyword>
<dbReference type="InParanoid" id="A0A0P0WND3"/>
<gene>
    <name evidence="2" type="ordered locus">Os05g0463100</name>
    <name evidence="2" type="ORF">OSNPB_050463100</name>
</gene>
<dbReference type="Gramene" id="Os05t0463100-01">
    <property type="protein sequence ID" value="Os05t0463100-01"/>
    <property type="gene ID" value="Os05g0463100"/>
</dbReference>
<dbReference type="Proteomes" id="UP000059680">
    <property type="component" value="Chromosome 5"/>
</dbReference>
<dbReference type="PaxDb" id="39947-A0A0P0WND3"/>
<reference evidence="2 3" key="2">
    <citation type="journal article" date="2013" name="Plant Cell Physiol.">
        <title>Rice Annotation Project Database (RAP-DB): an integrative and interactive database for rice genomics.</title>
        <authorList>
            <person name="Sakai H."/>
            <person name="Lee S.S."/>
            <person name="Tanaka T."/>
            <person name="Numa H."/>
            <person name="Kim J."/>
            <person name="Kawahara Y."/>
            <person name="Wakimoto H."/>
            <person name="Yang C.C."/>
            <person name="Iwamoto M."/>
            <person name="Abe T."/>
            <person name="Yamada Y."/>
            <person name="Muto A."/>
            <person name="Inokuchi H."/>
            <person name="Ikemura T."/>
            <person name="Matsumoto T."/>
            <person name="Sasaki T."/>
            <person name="Itoh T."/>
        </authorList>
    </citation>
    <scope>NUCLEOTIDE SEQUENCE [LARGE SCALE GENOMIC DNA]</scope>
    <source>
        <strain evidence="3">cv. Nipponbare</strain>
    </source>
</reference>
<feature type="transmembrane region" description="Helical" evidence="1">
    <location>
        <begin position="56"/>
        <end position="80"/>
    </location>
</feature>
<keyword evidence="3" id="KW-1185">Reference proteome</keyword>
<name>A0A0P0WND3_ORYSJ</name>
<evidence type="ECO:0000313" key="2">
    <source>
        <dbReference type="EMBL" id="BAS94428.1"/>
    </source>
</evidence>
<dbReference type="AlphaFoldDB" id="A0A0P0WND3"/>
<reference evidence="3" key="1">
    <citation type="journal article" date="2005" name="Nature">
        <title>The map-based sequence of the rice genome.</title>
        <authorList>
            <consortium name="International rice genome sequencing project (IRGSP)"/>
            <person name="Matsumoto T."/>
            <person name="Wu J."/>
            <person name="Kanamori H."/>
            <person name="Katayose Y."/>
            <person name="Fujisawa M."/>
            <person name="Namiki N."/>
            <person name="Mizuno H."/>
            <person name="Yamamoto K."/>
            <person name="Antonio B.A."/>
            <person name="Baba T."/>
            <person name="Sakata K."/>
            <person name="Nagamura Y."/>
            <person name="Aoki H."/>
            <person name="Arikawa K."/>
            <person name="Arita K."/>
            <person name="Bito T."/>
            <person name="Chiden Y."/>
            <person name="Fujitsuka N."/>
            <person name="Fukunaka R."/>
            <person name="Hamada M."/>
            <person name="Harada C."/>
            <person name="Hayashi A."/>
            <person name="Hijishita S."/>
            <person name="Honda M."/>
            <person name="Hosokawa S."/>
            <person name="Ichikawa Y."/>
            <person name="Idonuma A."/>
            <person name="Iijima M."/>
            <person name="Ikeda M."/>
            <person name="Ikeno M."/>
            <person name="Ito K."/>
            <person name="Ito S."/>
            <person name="Ito T."/>
            <person name="Ito Y."/>
            <person name="Ito Y."/>
            <person name="Iwabuchi A."/>
            <person name="Kamiya K."/>
            <person name="Karasawa W."/>
            <person name="Kurita K."/>
            <person name="Katagiri S."/>
            <person name="Kikuta A."/>
            <person name="Kobayashi H."/>
            <person name="Kobayashi N."/>
            <person name="Machita K."/>
            <person name="Maehara T."/>
            <person name="Masukawa M."/>
            <person name="Mizubayashi T."/>
            <person name="Mukai Y."/>
            <person name="Nagasaki H."/>
            <person name="Nagata Y."/>
            <person name="Naito S."/>
            <person name="Nakashima M."/>
            <person name="Nakama Y."/>
            <person name="Nakamichi Y."/>
            <person name="Nakamura M."/>
            <person name="Meguro A."/>
            <person name="Negishi M."/>
            <person name="Ohta I."/>
            <person name="Ohta T."/>
            <person name="Okamoto M."/>
            <person name="Ono N."/>
            <person name="Saji S."/>
            <person name="Sakaguchi M."/>
            <person name="Sakai K."/>
            <person name="Shibata M."/>
            <person name="Shimokawa T."/>
            <person name="Song J."/>
            <person name="Takazaki Y."/>
            <person name="Terasawa K."/>
            <person name="Tsugane M."/>
            <person name="Tsuji K."/>
            <person name="Ueda S."/>
            <person name="Waki K."/>
            <person name="Yamagata H."/>
            <person name="Yamamoto M."/>
            <person name="Yamamoto S."/>
            <person name="Yamane H."/>
            <person name="Yoshiki S."/>
            <person name="Yoshihara R."/>
            <person name="Yukawa K."/>
            <person name="Zhong H."/>
            <person name="Yano M."/>
            <person name="Yuan Q."/>
            <person name="Ouyang S."/>
            <person name="Liu J."/>
            <person name="Jones K.M."/>
            <person name="Gansberger K."/>
            <person name="Moffat K."/>
            <person name="Hill J."/>
            <person name="Bera J."/>
            <person name="Fadrosh D."/>
            <person name="Jin S."/>
            <person name="Johri S."/>
            <person name="Kim M."/>
            <person name="Overton L."/>
            <person name="Reardon M."/>
            <person name="Tsitrin T."/>
            <person name="Vuong H."/>
            <person name="Weaver B."/>
            <person name="Ciecko A."/>
            <person name="Tallon L."/>
            <person name="Jackson J."/>
            <person name="Pai G."/>
            <person name="Aken S.V."/>
            <person name="Utterback T."/>
            <person name="Reidmuller S."/>
            <person name="Feldblyum T."/>
            <person name="Hsiao J."/>
            <person name="Zismann V."/>
            <person name="Iobst S."/>
            <person name="de Vazeille A.R."/>
            <person name="Buell C.R."/>
            <person name="Ying K."/>
            <person name="Li Y."/>
            <person name="Lu T."/>
            <person name="Huang Y."/>
            <person name="Zhao Q."/>
            <person name="Feng Q."/>
            <person name="Zhang L."/>
            <person name="Zhu J."/>
            <person name="Weng Q."/>
            <person name="Mu J."/>
            <person name="Lu Y."/>
            <person name="Fan D."/>
            <person name="Liu Y."/>
            <person name="Guan J."/>
            <person name="Zhang Y."/>
            <person name="Yu S."/>
            <person name="Liu X."/>
            <person name="Zhang Y."/>
            <person name="Hong G."/>
            <person name="Han B."/>
            <person name="Choisne N."/>
            <person name="Demange N."/>
            <person name="Orjeda G."/>
            <person name="Samain S."/>
            <person name="Cattolico L."/>
            <person name="Pelletier E."/>
            <person name="Couloux A."/>
            <person name="Segurens B."/>
            <person name="Wincker P."/>
            <person name="D'Hont A."/>
            <person name="Scarpelli C."/>
            <person name="Weissenbach J."/>
            <person name="Salanoubat M."/>
            <person name="Quetier F."/>
            <person name="Yu Y."/>
            <person name="Kim H.R."/>
            <person name="Rambo T."/>
            <person name="Currie J."/>
            <person name="Collura K."/>
            <person name="Luo M."/>
            <person name="Yang T."/>
            <person name="Ammiraju J.S.S."/>
            <person name="Engler F."/>
            <person name="Soderlund C."/>
            <person name="Wing R.A."/>
            <person name="Palmer L.E."/>
            <person name="de la Bastide M."/>
            <person name="Spiegel L."/>
            <person name="Nascimento L."/>
            <person name="Zutavern T."/>
            <person name="O'Shaughnessy A."/>
            <person name="Dike S."/>
            <person name="Dedhia N."/>
            <person name="Preston R."/>
            <person name="Balija V."/>
            <person name="McCombie W.R."/>
            <person name="Chow T."/>
            <person name="Chen H."/>
            <person name="Chung M."/>
            <person name="Chen C."/>
            <person name="Shaw J."/>
            <person name="Wu H."/>
            <person name="Hsiao K."/>
            <person name="Chao Y."/>
            <person name="Chu M."/>
            <person name="Cheng C."/>
            <person name="Hour A."/>
            <person name="Lee P."/>
            <person name="Lin S."/>
            <person name="Lin Y."/>
            <person name="Liou J."/>
            <person name="Liu S."/>
            <person name="Hsing Y."/>
            <person name="Raghuvanshi S."/>
            <person name="Mohanty A."/>
            <person name="Bharti A.K."/>
            <person name="Gaur A."/>
            <person name="Gupta V."/>
            <person name="Kumar D."/>
            <person name="Ravi V."/>
            <person name="Vij S."/>
            <person name="Kapur A."/>
            <person name="Khurana P."/>
            <person name="Khurana P."/>
            <person name="Khurana J.P."/>
            <person name="Tyagi A.K."/>
            <person name="Gaikwad K."/>
            <person name="Singh A."/>
            <person name="Dalal V."/>
            <person name="Srivastava S."/>
            <person name="Dixit A."/>
            <person name="Pal A.K."/>
            <person name="Ghazi I.A."/>
            <person name="Yadav M."/>
            <person name="Pandit A."/>
            <person name="Bhargava A."/>
            <person name="Sureshbabu K."/>
            <person name="Batra K."/>
            <person name="Sharma T.R."/>
            <person name="Mohapatra T."/>
            <person name="Singh N.K."/>
            <person name="Messing J."/>
            <person name="Nelson A.B."/>
            <person name="Fuks G."/>
            <person name="Kavchok S."/>
            <person name="Keizer G."/>
            <person name="Linton E."/>
            <person name="Llaca V."/>
            <person name="Song R."/>
            <person name="Tanyolac B."/>
            <person name="Young S."/>
            <person name="Ho-Il K."/>
            <person name="Hahn J.H."/>
            <person name="Sangsakoo G."/>
            <person name="Vanavichit A."/>
            <person name="de Mattos Luiz.A.T."/>
            <person name="Zimmer P.D."/>
            <person name="Malone G."/>
            <person name="Dellagostin O."/>
            <person name="de Oliveira A.C."/>
            <person name="Bevan M."/>
            <person name="Bancroft I."/>
            <person name="Minx P."/>
            <person name="Cordum H."/>
            <person name="Wilson R."/>
            <person name="Cheng Z."/>
            <person name="Jin W."/>
            <person name="Jiang J."/>
            <person name="Leong S.A."/>
            <person name="Iwama H."/>
            <person name="Gojobori T."/>
            <person name="Itoh T."/>
            <person name="Niimura Y."/>
            <person name="Fujii Y."/>
            <person name="Habara T."/>
            <person name="Sakai H."/>
            <person name="Sato Y."/>
            <person name="Wilson G."/>
            <person name="Kumar K."/>
            <person name="McCouch S."/>
            <person name="Juretic N."/>
            <person name="Hoen D."/>
            <person name="Wright S."/>
            <person name="Bruskiewich R."/>
            <person name="Bureau T."/>
            <person name="Miyao A."/>
            <person name="Hirochika H."/>
            <person name="Nishikawa T."/>
            <person name="Kadowaki K."/>
            <person name="Sugiura M."/>
            <person name="Burr B."/>
            <person name="Sasaki T."/>
        </authorList>
    </citation>
    <scope>NUCLEOTIDE SEQUENCE [LARGE SCALE GENOMIC DNA]</scope>
    <source>
        <strain evidence="3">cv. Nipponbare</strain>
    </source>
</reference>
<accession>A0A0P0WND3</accession>
<sequence>SPQRRRCRRLILPFPSAEQLVLHLAISTHSLSSLACLLLCIHLAHHHQKGNLHLLLRIFFVLTYGTISPFLFVVCACLVASSFGCKRTNPLLTALFWGRRVILPWGARVVGDPGCRLSRRPRVLLLSPWLTRLRFVPVSASVYVFSVIFTSLPIVKDLNI</sequence>
<feature type="transmembrane region" description="Helical" evidence="1">
    <location>
        <begin position="135"/>
        <end position="155"/>
    </location>
</feature>
<proteinExistence type="predicted"/>
<protein>
    <submittedName>
        <fullName evidence="2">Os05g0463100 protein</fullName>
    </submittedName>
</protein>
<keyword evidence="1" id="KW-1133">Transmembrane helix</keyword>
<keyword evidence="1" id="KW-0472">Membrane</keyword>
<reference evidence="2 3" key="3">
    <citation type="journal article" date="2013" name="Rice">
        <title>Improvement of the Oryza sativa Nipponbare reference genome using next generation sequence and optical map data.</title>
        <authorList>
            <person name="Kawahara Y."/>
            <person name="de la Bastide M."/>
            <person name="Hamilton J.P."/>
            <person name="Kanamori H."/>
            <person name="McCombie W.R."/>
            <person name="Ouyang S."/>
            <person name="Schwartz D.C."/>
            <person name="Tanaka T."/>
            <person name="Wu J."/>
            <person name="Zhou S."/>
            <person name="Childs K.L."/>
            <person name="Davidson R.M."/>
            <person name="Lin H."/>
            <person name="Quesada-Ocampo L."/>
            <person name="Vaillancourt B."/>
            <person name="Sakai H."/>
            <person name="Lee S.S."/>
            <person name="Kim J."/>
            <person name="Numa H."/>
            <person name="Itoh T."/>
            <person name="Buell C.R."/>
            <person name="Matsumoto T."/>
        </authorList>
    </citation>
    <scope>NUCLEOTIDE SEQUENCE [LARGE SCALE GENOMIC DNA]</scope>
    <source>
        <strain evidence="3">cv. Nipponbare</strain>
    </source>
</reference>
<dbReference type="EMBL" id="AP014961">
    <property type="protein sequence ID" value="BAS94428.1"/>
    <property type="molecule type" value="Genomic_DNA"/>
</dbReference>
<feature type="transmembrane region" description="Helical" evidence="1">
    <location>
        <begin position="20"/>
        <end position="44"/>
    </location>
</feature>
<evidence type="ECO:0000313" key="3">
    <source>
        <dbReference type="Proteomes" id="UP000059680"/>
    </source>
</evidence>
<feature type="non-terminal residue" evidence="2">
    <location>
        <position position="1"/>
    </location>
</feature>
<organism evidence="2 3">
    <name type="scientific">Oryza sativa subsp. japonica</name>
    <name type="common">Rice</name>
    <dbReference type="NCBI Taxonomy" id="39947"/>
    <lineage>
        <taxon>Eukaryota</taxon>
        <taxon>Viridiplantae</taxon>
        <taxon>Streptophyta</taxon>
        <taxon>Embryophyta</taxon>
        <taxon>Tracheophyta</taxon>
        <taxon>Spermatophyta</taxon>
        <taxon>Magnoliopsida</taxon>
        <taxon>Liliopsida</taxon>
        <taxon>Poales</taxon>
        <taxon>Poaceae</taxon>
        <taxon>BOP clade</taxon>
        <taxon>Oryzoideae</taxon>
        <taxon>Oryzeae</taxon>
        <taxon>Oryzinae</taxon>
        <taxon>Oryza</taxon>
        <taxon>Oryza sativa</taxon>
    </lineage>
</organism>